<dbReference type="Gene3D" id="3.40.50.1110">
    <property type="entry name" value="SGNH hydrolase"/>
    <property type="match status" value="1"/>
</dbReference>
<dbReference type="InterPro" id="IPR013830">
    <property type="entry name" value="SGNH_hydro"/>
</dbReference>
<sequence>MVVGVVRMHYQGTEPLSLSVRPRDDKPLSAGRLARAFAKSYATKYPRARDSWVCEAGQVALSLDARGDEVVTGDVEATDLFVVRVPSVHDELLGLRCGADRLIGSACYLGGSITEQKAGWRPRFHAWLEGRLGRSVRAVNAFCGNAGSTLLAFAARDWVVASAPDLVFIEVAINDGDTILEAAGDLEKERAVGRALEGIVRAVRDALPETIIVFVEMFLRDDLATHRRSGTRAWVDSDDPAAAAAVYHRRVVDVHASVARAYGAALVNLVPSFAAIEPSERDRYFRDDCHHTEAGAALAASLVADCFDRLLRIKSATPKIPEPLDARFWRTNGARRFDADRLSRGPVVAHRAVADRCPVTGEQAEWLWLYPGDALECAFVGRALALVTYVGPDTGLVRVVVDGGPATLVDLVDQWCYYWRLSIALLWTGSDGDHRATISVDQAPPNRAVLKRPISDPNYLHNPVLGKTPKLWLRWYAAIL</sequence>
<evidence type="ECO:0000259" key="1">
    <source>
        <dbReference type="Pfam" id="PF13472"/>
    </source>
</evidence>
<dbReference type="Proteomes" id="UP001230188">
    <property type="component" value="Unassembled WGS sequence"/>
</dbReference>
<proteinExistence type="predicted"/>
<dbReference type="CDD" id="cd00229">
    <property type="entry name" value="SGNH_hydrolase"/>
    <property type="match status" value="1"/>
</dbReference>
<organism evidence="2 3">
    <name type="scientific">Chrysophaeum taylorii</name>
    <dbReference type="NCBI Taxonomy" id="2483200"/>
    <lineage>
        <taxon>Eukaryota</taxon>
        <taxon>Sar</taxon>
        <taxon>Stramenopiles</taxon>
        <taxon>Ochrophyta</taxon>
        <taxon>Pelagophyceae</taxon>
        <taxon>Pelagomonadales</taxon>
        <taxon>Pelagomonadaceae</taxon>
        <taxon>Chrysophaeum</taxon>
    </lineage>
</organism>
<dbReference type="EMBL" id="JAQMWT010000093">
    <property type="protein sequence ID" value="KAJ8610838.1"/>
    <property type="molecule type" value="Genomic_DNA"/>
</dbReference>
<reference evidence="2" key="1">
    <citation type="submission" date="2023-01" db="EMBL/GenBank/DDBJ databases">
        <title>Metagenome sequencing of chrysophaentin producing Chrysophaeum taylorii.</title>
        <authorList>
            <person name="Davison J."/>
            <person name="Bewley C."/>
        </authorList>
    </citation>
    <scope>NUCLEOTIDE SEQUENCE</scope>
    <source>
        <strain evidence="2">NIES-1699</strain>
    </source>
</reference>
<name>A0AAD7XQF6_9STRA</name>
<dbReference type="Pfam" id="PF13472">
    <property type="entry name" value="Lipase_GDSL_2"/>
    <property type="match status" value="1"/>
</dbReference>
<protein>
    <recommendedName>
        <fullName evidence="1">SGNH hydrolase-type esterase domain-containing protein</fullName>
    </recommendedName>
</protein>
<gene>
    <name evidence="2" type="ORF">CTAYLR_006450</name>
</gene>
<evidence type="ECO:0000313" key="3">
    <source>
        <dbReference type="Proteomes" id="UP001230188"/>
    </source>
</evidence>
<dbReference type="SUPFAM" id="SSF52266">
    <property type="entry name" value="SGNH hydrolase"/>
    <property type="match status" value="1"/>
</dbReference>
<accession>A0AAD7XQF6</accession>
<comment type="caution">
    <text evidence="2">The sequence shown here is derived from an EMBL/GenBank/DDBJ whole genome shotgun (WGS) entry which is preliminary data.</text>
</comment>
<evidence type="ECO:0000313" key="2">
    <source>
        <dbReference type="EMBL" id="KAJ8610838.1"/>
    </source>
</evidence>
<dbReference type="AlphaFoldDB" id="A0AAD7XQF6"/>
<keyword evidence="3" id="KW-1185">Reference proteome</keyword>
<dbReference type="InterPro" id="IPR036514">
    <property type="entry name" value="SGNH_hydro_sf"/>
</dbReference>
<feature type="domain" description="SGNH hydrolase-type esterase" evidence="1">
    <location>
        <begin position="109"/>
        <end position="297"/>
    </location>
</feature>